<reference evidence="1 2" key="1">
    <citation type="submission" date="2018-06" db="EMBL/GenBank/DDBJ databases">
        <authorList>
            <consortium name="Pathogen Informatics"/>
            <person name="Doyle S."/>
        </authorList>
    </citation>
    <scope>NUCLEOTIDE SEQUENCE [LARGE SCALE GENOMIC DNA]</scope>
    <source>
        <strain evidence="1 2">NCTC8960</strain>
    </source>
</reference>
<gene>
    <name evidence="1" type="ORF">NCTC8960_00851</name>
</gene>
<dbReference type="GO" id="GO:0046718">
    <property type="term" value="P:symbiont entry into host cell"/>
    <property type="evidence" value="ECO:0007669"/>
    <property type="project" value="InterPro"/>
</dbReference>
<dbReference type="InterPro" id="IPR006487">
    <property type="entry name" value="Phage_lambda_L"/>
</dbReference>
<organism evidence="1 2">
    <name type="scientific">Escherichia coli</name>
    <dbReference type="NCBI Taxonomy" id="562"/>
    <lineage>
        <taxon>Bacteria</taxon>
        <taxon>Pseudomonadati</taxon>
        <taxon>Pseudomonadota</taxon>
        <taxon>Gammaproteobacteria</taxon>
        <taxon>Enterobacterales</taxon>
        <taxon>Enterobacteriaceae</taxon>
        <taxon>Escherichia</taxon>
    </lineage>
</organism>
<name>A0A377EC83_ECOLX</name>
<dbReference type="RefSeq" id="WP_284069821.1">
    <property type="nucleotide sequence ID" value="NZ_UGFO01000005.1"/>
</dbReference>
<dbReference type="NCBIfam" id="TIGR01600">
    <property type="entry name" value="phage_tail_L"/>
    <property type="match status" value="1"/>
</dbReference>
<evidence type="ECO:0000313" key="1">
    <source>
        <dbReference type="EMBL" id="STN06239.1"/>
    </source>
</evidence>
<dbReference type="Proteomes" id="UP000255057">
    <property type="component" value="Unassembled WGS sequence"/>
</dbReference>
<protein>
    <submittedName>
        <fullName evidence="1">Minor tail protein L</fullName>
    </submittedName>
</protein>
<dbReference type="Pfam" id="PF05100">
    <property type="entry name" value="Phage_tail_L"/>
    <property type="match status" value="1"/>
</dbReference>
<dbReference type="GO" id="GO:0051536">
    <property type="term" value="F:iron-sulfur cluster binding"/>
    <property type="evidence" value="ECO:0007669"/>
    <property type="project" value="InterPro"/>
</dbReference>
<dbReference type="AlphaFoldDB" id="A0A377EC83"/>
<evidence type="ECO:0000313" key="2">
    <source>
        <dbReference type="Proteomes" id="UP000255057"/>
    </source>
</evidence>
<proteinExistence type="predicted"/>
<sequence length="179" mass="19543">MQDIHEESLNESVKSEQSPRVVLWEIDLTVQGGERYFFCNELNEKGEAVTWQGRQYQVYPIDGSGFEMNGKGSSARPSLTVSNLFGLVTGMAEDLQSLVGATVVRRRVYARFLDAVNFCGGQSGSGPGAGAERPLVVEQMSELTAMTASFVLATPTETDGALFSRSHYAGEYLYVDLPL</sequence>
<dbReference type="GO" id="GO:0030430">
    <property type="term" value="C:host cell cytoplasm"/>
    <property type="evidence" value="ECO:0007669"/>
    <property type="project" value="InterPro"/>
</dbReference>
<accession>A0A377EC83</accession>
<dbReference type="EMBL" id="UGFO01000005">
    <property type="protein sequence ID" value="STN06239.1"/>
    <property type="molecule type" value="Genomic_DNA"/>
</dbReference>